<gene>
    <name evidence="1" type="ORF">skT53_26480</name>
</gene>
<evidence type="ECO:0000313" key="2">
    <source>
        <dbReference type="Proteomes" id="UP000593802"/>
    </source>
</evidence>
<keyword evidence="2" id="KW-1185">Reference proteome</keyword>
<reference evidence="1 2" key="1">
    <citation type="submission" date="2020-08" db="EMBL/GenBank/DDBJ databases">
        <title>Complete Genome Sequence of Effusibacillus dendaii Strain skT53, Isolated from Farmland soil.</title>
        <authorList>
            <person name="Konishi T."/>
            <person name="Kawasaki H."/>
        </authorList>
    </citation>
    <scope>NUCLEOTIDE SEQUENCE [LARGE SCALE GENOMIC DNA]</scope>
    <source>
        <strain evidence="2">skT53</strain>
    </source>
</reference>
<dbReference type="KEGG" id="eff:skT53_26480"/>
<sequence>MTNNIAIRRATVNDRATIAQMLEESGADPEGLEQWIENYLVAEMPDETVFTHRIPNYICPHGICSCGST</sequence>
<proteinExistence type="predicted"/>
<protein>
    <submittedName>
        <fullName evidence="1">Uncharacterized protein</fullName>
    </submittedName>
</protein>
<organism evidence="1 2">
    <name type="scientific">Effusibacillus dendaii</name>
    <dbReference type="NCBI Taxonomy" id="2743772"/>
    <lineage>
        <taxon>Bacteria</taxon>
        <taxon>Bacillati</taxon>
        <taxon>Bacillota</taxon>
        <taxon>Bacilli</taxon>
        <taxon>Bacillales</taxon>
        <taxon>Alicyclobacillaceae</taxon>
        <taxon>Effusibacillus</taxon>
    </lineage>
</organism>
<dbReference type="AlphaFoldDB" id="A0A7I8DBW4"/>
<accession>A0A7I8DBW4</accession>
<evidence type="ECO:0000313" key="1">
    <source>
        <dbReference type="EMBL" id="BCJ87663.1"/>
    </source>
</evidence>
<dbReference type="Proteomes" id="UP000593802">
    <property type="component" value="Chromosome"/>
</dbReference>
<dbReference type="EMBL" id="AP023366">
    <property type="protein sequence ID" value="BCJ87663.1"/>
    <property type="molecule type" value="Genomic_DNA"/>
</dbReference>
<name>A0A7I8DBW4_9BACL</name>
<dbReference type="RefSeq" id="WP_200757914.1">
    <property type="nucleotide sequence ID" value="NZ_AP023366.1"/>
</dbReference>